<feature type="repeat" description="WD" evidence="3">
    <location>
        <begin position="76"/>
        <end position="117"/>
    </location>
</feature>
<keyword evidence="5" id="KW-1185">Reference proteome</keyword>
<dbReference type="PANTHER" id="PTHR44019">
    <property type="entry name" value="WD REPEAT-CONTAINING PROTEIN 55"/>
    <property type="match status" value="1"/>
</dbReference>
<feature type="repeat" description="WD" evidence="3">
    <location>
        <begin position="1"/>
        <end position="31"/>
    </location>
</feature>
<organism evidence="4 5">
    <name type="scientific">Dendrothele bispora (strain CBS 962.96)</name>
    <dbReference type="NCBI Taxonomy" id="1314807"/>
    <lineage>
        <taxon>Eukaryota</taxon>
        <taxon>Fungi</taxon>
        <taxon>Dikarya</taxon>
        <taxon>Basidiomycota</taxon>
        <taxon>Agaricomycotina</taxon>
        <taxon>Agaricomycetes</taxon>
        <taxon>Agaricomycetidae</taxon>
        <taxon>Agaricales</taxon>
        <taxon>Agaricales incertae sedis</taxon>
        <taxon>Dendrothele</taxon>
    </lineage>
</organism>
<dbReference type="PANTHER" id="PTHR44019:SF8">
    <property type="entry name" value="POC1 CENTRIOLAR PROTEIN HOMOLOG"/>
    <property type="match status" value="1"/>
</dbReference>
<dbReference type="OrthoDB" id="538223at2759"/>
<dbReference type="InterPro" id="IPR050505">
    <property type="entry name" value="WDR55/POC1"/>
</dbReference>
<gene>
    <name evidence="4" type="ORF">K435DRAFT_881159</name>
</gene>
<sequence>AYSPDGRYIVSGSADKTVRVWDSQTREVVGQPLQGHIGWVRSVAYSPDGRYIVSGSTDKTVRVWDSQTGAVVGKPLQGHTEEVVSVACSPEGRYIVSGSVDNTVRIWNLHTVLAVNRYQSLQGHNWVEQEQEYRKELAGGEESKYSPLRIVLTESNVAGSFQELINNWLKINHDEADHELKPHHPSDILNIYLLEIFPQSEIAMTHDDVWCSVMQEDELEMPTNEELVRRVIKSHRIENSPDKTCVYFVPESDKQSVLGNASPLLVEPL</sequence>
<reference evidence="4 5" key="1">
    <citation type="journal article" date="2019" name="Nat. Ecol. Evol.">
        <title>Megaphylogeny resolves global patterns of mushroom evolution.</title>
        <authorList>
            <person name="Varga T."/>
            <person name="Krizsan K."/>
            <person name="Foldi C."/>
            <person name="Dima B."/>
            <person name="Sanchez-Garcia M."/>
            <person name="Sanchez-Ramirez S."/>
            <person name="Szollosi G.J."/>
            <person name="Szarkandi J.G."/>
            <person name="Papp V."/>
            <person name="Albert L."/>
            <person name="Andreopoulos W."/>
            <person name="Angelini C."/>
            <person name="Antonin V."/>
            <person name="Barry K.W."/>
            <person name="Bougher N.L."/>
            <person name="Buchanan P."/>
            <person name="Buyck B."/>
            <person name="Bense V."/>
            <person name="Catcheside P."/>
            <person name="Chovatia M."/>
            <person name="Cooper J."/>
            <person name="Damon W."/>
            <person name="Desjardin D."/>
            <person name="Finy P."/>
            <person name="Geml J."/>
            <person name="Haridas S."/>
            <person name="Hughes K."/>
            <person name="Justo A."/>
            <person name="Karasinski D."/>
            <person name="Kautmanova I."/>
            <person name="Kiss B."/>
            <person name="Kocsube S."/>
            <person name="Kotiranta H."/>
            <person name="LaButti K.M."/>
            <person name="Lechner B.E."/>
            <person name="Liimatainen K."/>
            <person name="Lipzen A."/>
            <person name="Lukacs Z."/>
            <person name="Mihaltcheva S."/>
            <person name="Morgado L.N."/>
            <person name="Niskanen T."/>
            <person name="Noordeloos M.E."/>
            <person name="Ohm R.A."/>
            <person name="Ortiz-Santana B."/>
            <person name="Ovrebo C."/>
            <person name="Racz N."/>
            <person name="Riley R."/>
            <person name="Savchenko A."/>
            <person name="Shiryaev A."/>
            <person name="Soop K."/>
            <person name="Spirin V."/>
            <person name="Szebenyi C."/>
            <person name="Tomsovsky M."/>
            <person name="Tulloss R.E."/>
            <person name="Uehling J."/>
            <person name="Grigoriev I.V."/>
            <person name="Vagvolgyi C."/>
            <person name="Papp T."/>
            <person name="Martin F.M."/>
            <person name="Miettinen O."/>
            <person name="Hibbett D.S."/>
            <person name="Nagy L.G."/>
        </authorList>
    </citation>
    <scope>NUCLEOTIDE SEQUENCE [LARGE SCALE GENOMIC DNA]</scope>
    <source>
        <strain evidence="4 5">CBS 962.96</strain>
    </source>
</reference>
<dbReference type="InterPro" id="IPR015943">
    <property type="entry name" value="WD40/YVTN_repeat-like_dom_sf"/>
</dbReference>
<protein>
    <submittedName>
        <fullName evidence="4">WD40 repeat-like protein</fullName>
    </submittedName>
</protein>
<evidence type="ECO:0000313" key="5">
    <source>
        <dbReference type="Proteomes" id="UP000297245"/>
    </source>
</evidence>
<dbReference type="InterPro" id="IPR001632">
    <property type="entry name" value="WD40_G-protein_beta-like"/>
</dbReference>
<dbReference type="AlphaFoldDB" id="A0A4S8KJL5"/>
<proteinExistence type="predicted"/>
<keyword evidence="1 3" id="KW-0853">WD repeat</keyword>
<dbReference type="CDD" id="cd00200">
    <property type="entry name" value="WD40"/>
    <property type="match status" value="1"/>
</dbReference>
<evidence type="ECO:0000256" key="3">
    <source>
        <dbReference type="PROSITE-ProRule" id="PRU00221"/>
    </source>
</evidence>
<dbReference type="PROSITE" id="PS50082">
    <property type="entry name" value="WD_REPEATS_2"/>
    <property type="match status" value="3"/>
</dbReference>
<dbReference type="InterPro" id="IPR020472">
    <property type="entry name" value="WD40_PAC1"/>
</dbReference>
<evidence type="ECO:0000256" key="1">
    <source>
        <dbReference type="ARBA" id="ARBA00022574"/>
    </source>
</evidence>
<dbReference type="InterPro" id="IPR019775">
    <property type="entry name" value="WD40_repeat_CS"/>
</dbReference>
<evidence type="ECO:0000256" key="2">
    <source>
        <dbReference type="ARBA" id="ARBA00022737"/>
    </source>
</evidence>
<dbReference type="InterPro" id="IPR001680">
    <property type="entry name" value="WD40_rpt"/>
</dbReference>
<dbReference type="Gene3D" id="2.130.10.10">
    <property type="entry name" value="YVTN repeat-like/Quinoprotein amine dehydrogenase"/>
    <property type="match status" value="1"/>
</dbReference>
<evidence type="ECO:0000313" key="4">
    <source>
        <dbReference type="EMBL" id="THU75288.1"/>
    </source>
</evidence>
<dbReference type="SUPFAM" id="SSF50978">
    <property type="entry name" value="WD40 repeat-like"/>
    <property type="match status" value="1"/>
</dbReference>
<name>A0A4S8KJL5_DENBC</name>
<feature type="repeat" description="WD" evidence="3">
    <location>
        <begin position="33"/>
        <end position="74"/>
    </location>
</feature>
<dbReference type="PRINTS" id="PR00320">
    <property type="entry name" value="GPROTEINBRPT"/>
</dbReference>
<dbReference type="SMART" id="SM00320">
    <property type="entry name" value="WD40"/>
    <property type="match status" value="3"/>
</dbReference>
<dbReference type="PROSITE" id="PS00678">
    <property type="entry name" value="WD_REPEATS_1"/>
    <property type="match status" value="2"/>
</dbReference>
<dbReference type="EMBL" id="ML182461">
    <property type="protein sequence ID" value="THU75288.1"/>
    <property type="molecule type" value="Genomic_DNA"/>
</dbReference>
<dbReference type="PROSITE" id="PS50294">
    <property type="entry name" value="WD_REPEATS_REGION"/>
    <property type="match status" value="3"/>
</dbReference>
<feature type="non-terminal residue" evidence="4">
    <location>
        <position position="1"/>
    </location>
</feature>
<keyword evidence="2" id="KW-0677">Repeat</keyword>
<dbReference type="Proteomes" id="UP000297245">
    <property type="component" value="Unassembled WGS sequence"/>
</dbReference>
<accession>A0A4S8KJL5</accession>
<dbReference type="InterPro" id="IPR036322">
    <property type="entry name" value="WD40_repeat_dom_sf"/>
</dbReference>
<dbReference type="Pfam" id="PF00400">
    <property type="entry name" value="WD40"/>
    <property type="match status" value="3"/>
</dbReference>
<dbReference type="PRINTS" id="PR00319">
    <property type="entry name" value="GPROTEINB"/>
</dbReference>